<sequence length="180" mass="20551">MDLRTDATKADFFRCRRLVQQRLREMQDAWMVRKTEEIQGHADRNEIISFFKAIKTIYGPCIRGTAPLLSSDGKTLLTEKSQILKRLAEHFRIVLNCSSAISDSDIDRLPQVYTNNDQDLPRSLSETIRAVQLISSGKAPGSDAIPPEVYKHGGPRLMAELTALFQEMWCHRQVAADFQW</sequence>
<protein>
    <submittedName>
        <fullName evidence="3">GINS complex subunit 1</fullName>
    </submittedName>
</protein>
<evidence type="ECO:0000313" key="2">
    <source>
        <dbReference type="Proteomes" id="UP000275846"/>
    </source>
</evidence>
<reference evidence="3" key="1">
    <citation type="submission" date="2016-06" db="UniProtKB">
        <authorList>
            <consortium name="WormBaseParasite"/>
        </authorList>
    </citation>
    <scope>IDENTIFICATION</scope>
</reference>
<evidence type="ECO:0000313" key="3">
    <source>
        <dbReference type="WBParaSite" id="SSLN_0000577101-mRNA-1"/>
    </source>
</evidence>
<accession>A0A183SMZ4</accession>
<dbReference type="EMBL" id="UYSU01033318">
    <property type="protein sequence ID" value="VDL91977.1"/>
    <property type="molecule type" value="Genomic_DNA"/>
</dbReference>
<dbReference type="STRING" id="70667.A0A183SMZ4"/>
<organism evidence="3">
    <name type="scientific">Schistocephalus solidus</name>
    <name type="common">Tapeworm</name>
    <dbReference type="NCBI Taxonomy" id="70667"/>
    <lineage>
        <taxon>Eukaryota</taxon>
        <taxon>Metazoa</taxon>
        <taxon>Spiralia</taxon>
        <taxon>Lophotrochozoa</taxon>
        <taxon>Platyhelminthes</taxon>
        <taxon>Cestoda</taxon>
        <taxon>Eucestoda</taxon>
        <taxon>Diphyllobothriidea</taxon>
        <taxon>Diphyllobothriidae</taxon>
        <taxon>Schistocephalus</taxon>
    </lineage>
</organism>
<dbReference type="AlphaFoldDB" id="A0A183SMZ4"/>
<proteinExistence type="predicted"/>
<name>A0A183SMZ4_SCHSO</name>
<evidence type="ECO:0000313" key="1">
    <source>
        <dbReference type="EMBL" id="VDL91977.1"/>
    </source>
</evidence>
<dbReference type="OrthoDB" id="10070415at2759"/>
<keyword evidence="2" id="KW-1185">Reference proteome</keyword>
<dbReference type="WBParaSite" id="SSLN_0000577101-mRNA-1">
    <property type="protein sequence ID" value="SSLN_0000577101-mRNA-1"/>
    <property type="gene ID" value="SSLN_0000577101"/>
</dbReference>
<reference evidence="1 2" key="2">
    <citation type="submission" date="2018-11" db="EMBL/GenBank/DDBJ databases">
        <authorList>
            <consortium name="Pathogen Informatics"/>
        </authorList>
    </citation>
    <scope>NUCLEOTIDE SEQUENCE [LARGE SCALE GENOMIC DNA]</scope>
    <source>
        <strain evidence="1 2">NST_G2</strain>
    </source>
</reference>
<gene>
    <name evidence="1" type="ORF">SSLN_LOCUS5592</name>
</gene>
<dbReference type="Proteomes" id="UP000275846">
    <property type="component" value="Unassembled WGS sequence"/>
</dbReference>